<dbReference type="Proteomes" id="UP001431532">
    <property type="component" value="Unassembled WGS sequence"/>
</dbReference>
<reference evidence="2" key="1">
    <citation type="submission" date="2023-05" db="EMBL/GenBank/DDBJ databases">
        <title>Mariniplasma microaerophilum sp. nov., a novel anaerobic mollicute isolated from terrestrial mud volcano, Taman Peninsula, Russia.</title>
        <authorList>
            <person name="Khomyakova M.A."/>
            <person name="Merkel A.Y."/>
            <person name="Slobodkin A.I."/>
        </authorList>
    </citation>
    <scope>NUCLEOTIDE SEQUENCE</scope>
    <source>
        <strain evidence="2">M4Ah</strain>
    </source>
</reference>
<name>A0AAW6UAF3_9MOLU</name>
<dbReference type="CDD" id="cd01300">
    <property type="entry name" value="YtcJ_like"/>
    <property type="match status" value="1"/>
</dbReference>
<dbReference type="AlphaFoldDB" id="A0AAW6UAF3"/>
<sequence length="494" mass="56894">MKLWTNGFFHSMEDETTVYLQMATQDGVIIGFDEDIKDLAFDEIIDMNQGHVYPGFVDAHLHLLGYGQKRTRPNFYHLKKKNQVIEELKKIFHEEPLFVEGYFESGVNKDDLNAISVTQPILLRHNDYHSLTVNNVVLANAKIKSSTGVLTEDEAQKAIDSFPKYTKEKLQELLIESIQSLHQYGITGGHSDDLYYFNGFEETVFVFEKTLDKLPFRAHLLMHHLTLDDFLKSKRPFLDQNKYLQLGAVKMFYDGTLSSKTALMKKPYKNTNTFGLKVQSDQQFEKMIKKARKHHLPVAVHVIGDQATEDVCNLLKKHPVDEGLHDRLIHTPWLAKSTIELMKELPISLDIQPQFLSSDLPWALEFLSETPELCFPWKTLKENGINQAGSSDAPVEIPNPLLGIYAAIERKSDQDAKVYFESEKLNRFDAISLYTIQANFSTQHHNRGYLKNGYIADLSVFTYDLLTTDIENYKKDIVEMTVVDEQIVYRKQFV</sequence>
<dbReference type="Gene3D" id="3.10.310.70">
    <property type="match status" value="1"/>
</dbReference>
<dbReference type="Pfam" id="PF07969">
    <property type="entry name" value="Amidohydro_3"/>
    <property type="match status" value="1"/>
</dbReference>
<dbReference type="SUPFAM" id="SSF51338">
    <property type="entry name" value="Composite domain of metallo-dependent hydrolases"/>
    <property type="match status" value="1"/>
</dbReference>
<dbReference type="Gene3D" id="2.30.40.10">
    <property type="entry name" value="Urease, subunit C, domain 1"/>
    <property type="match status" value="1"/>
</dbReference>
<dbReference type="RefSeq" id="WP_282839850.1">
    <property type="nucleotide sequence ID" value="NZ_JASCXW010000027.1"/>
</dbReference>
<keyword evidence="3" id="KW-1185">Reference proteome</keyword>
<gene>
    <name evidence="2" type="ORF">QJ521_07555</name>
</gene>
<dbReference type="EMBL" id="JASCXW010000027">
    <property type="protein sequence ID" value="MDI6453417.1"/>
    <property type="molecule type" value="Genomic_DNA"/>
</dbReference>
<evidence type="ECO:0000259" key="1">
    <source>
        <dbReference type="Pfam" id="PF07969"/>
    </source>
</evidence>
<dbReference type="InterPro" id="IPR032466">
    <property type="entry name" value="Metal_Hydrolase"/>
</dbReference>
<keyword evidence="2" id="KW-0378">Hydrolase</keyword>
<dbReference type="GO" id="GO:0016810">
    <property type="term" value="F:hydrolase activity, acting on carbon-nitrogen (but not peptide) bonds"/>
    <property type="evidence" value="ECO:0007669"/>
    <property type="project" value="InterPro"/>
</dbReference>
<dbReference type="EC" id="3.5.-.-" evidence="2"/>
<dbReference type="InterPro" id="IPR033932">
    <property type="entry name" value="YtcJ-like"/>
</dbReference>
<dbReference type="PANTHER" id="PTHR22642:SF2">
    <property type="entry name" value="PROTEIN LONG AFTER FAR-RED 3"/>
    <property type="match status" value="1"/>
</dbReference>
<proteinExistence type="predicted"/>
<feature type="domain" description="Amidohydrolase 3" evidence="1">
    <location>
        <begin position="43"/>
        <end position="489"/>
    </location>
</feature>
<dbReference type="Gene3D" id="3.20.20.140">
    <property type="entry name" value="Metal-dependent hydrolases"/>
    <property type="match status" value="1"/>
</dbReference>
<dbReference type="InterPro" id="IPR013108">
    <property type="entry name" value="Amidohydro_3"/>
</dbReference>
<organism evidence="2 3">
    <name type="scientific">Peloplasma aerotolerans</name>
    <dbReference type="NCBI Taxonomy" id="3044389"/>
    <lineage>
        <taxon>Bacteria</taxon>
        <taxon>Bacillati</taxon>
        <taxon>Mycoplasmatota</taxon>
        <taxon>Mollicutes</taxon>
        <taxon>Acholeplasmatales</taxon>
        <taxon>Acholeplasmataceae</taxon>
        <taxon>Peloplasma</taxon>
    </lineage>
</organism>
<dbReference type="SUPFAM" id="SSF51556">
    <property type="entry name" value="Metallo-dependent hydrolases"/>
    <property type="match status" value="1"/>
</dbReference>
<accession>A0AAW6UAF3</accession>
<protein>
    <submittedName>
        <fullName evidence="2">Amidohydrolase</fullName>
        <ecNumber evidence="2">3.5.-.-</ecNumber>
    </submittedName>
</protein>
<dbReference type="InterPro" id="IPR011059">
    <property type="entry name" value="Metal-dep_hydrolase_composite"/>
</dbReference>
<comment type="caution">
    <text evidence="2">The sequence shown here is derived from an EMBL/GenBank/DDBJ whole genome shotgun (WGS) entry which is preliminary data.</text>
</comment>
<evidence type="ECO:0000313" key="3">
    <source>
        <dbReference type="Proteomes" id="UP001431532"/>
    </source>
</evidence>
<dbReference type="PANTHER" id="PTHR22642">
    <property type="entry name" value="IMIDAZOLONEPROPIONASE"/>
    <property type="match status" value="1"/>
</dbReference>
<evidence type="ECO:0000313" key="2">
    <source>
        <dbReference type="EMBL" id="MDI6453417.1"/>
    </source>
</evidence>